<dbReference type="PANTHER" id="PTHR43656">
    <property type="entry name" value="BINDING OXIDOREDUCTASE, PUTATIVE (AFU_ORTHOLOGUE AFUA_2G08260)-RELATED"/>
    <property type="match status" value="1"/>
</dbReference>
<evidence type="ECO:0000313" key="5">
    <source>
        <dbReference type="Proteomes" id="UP001595847"/>
    </source>
</evidence>
<accession>A0ABV8FQK6</accession>
<dbReference type="PANTHER" id="PTHR43656:SF2">
    <property type="entry name" value="BINDING OXIDOREDUCTASE, PUTATIVE (AFU_ORTHOLOGUE AFUA_2G08260)-RELATED"/>
    <property type="match status" value="1"/>
</dbReference>
<feature type="domain" description="NADH:flavin oxidoreductase/NADH oxidase N-terminal" evidence="3">
    <location>
        <begin position="15"/>
        <end position="336"/>
    </location>
</feature>
<proteinExistence type="predicted"/>
<comment type="caution">
    <text evidence="4">The sequence shown here is derived from an EMBL/GenBank/DDBJ whole genome shotgun (WGS) entry which is preliminary data.</text>
</comment>
<sequence>MPGIGDRLVLPSGLSLPNRLVKAAMEENLAVAGQLPGERLVELYRRWALGGAGLLITGHVMVDGRALADPSDIVLQEGTPLEPFRRWARAVRDHNGRVLMQINHPGRVVNSDMPGLALSASDVAVDAGRYSRMFARPRAMTEADIRDVVARFAGTAALAADAGFHGVEIHAAHGYLLAQFLSPLTNRRTDRWGGDLGDRARLLIDVVHAVRAAVPGGFAVAVKLNTADFQRGGFDEGDAVQVVDRLAAAGCDLVELSGGSVESLATHGHTADGRTLAREAYFLDLAAGIIRTAPLPVMVTGGVLRAPVARRVLDQGGSLVGMATALAYAPDLPHRWLRGEEAVVTPVRSRWTDKALAATATQAAVRDRLARLGGGCGTHRDPSPAAALVRERLHRRRALRRYRRWYSRQVQGGAPAAQCVSDGSR</sequence>
<organism evidence="4 5">
    <name type="scientific">Nocardiopsis sediminis</name>
    <dbReference type="NCBI Taxonomy" id="1778267"/>
    <lineage>
        <taxon>Bacteria</taxon>
        <taxon>Bacillati</taxon>
        <taxon>Actinomycetota</taxon>
        <taxon>Actinomycetes</taxon>
        <taxon>Streptosporangiales</taxon>
        <taxon>Nocardiopsidaceae</taxon>
        <taxon>Nocardiopsis</taxon>
    </lineage>
</organism>
<dbReference type="InterPro" id="IPR001155">
    <property type="entry name" value="OxRdtase_FMN_N"/>
</dbReference>
<keyword evidence="2" id="KW-0560">Oxidoreductase</keyword>
<dbReference type="Proteomes" id="UP001595847">
    <property type="component" value="Unassembled WGS sequence"/>
</dbReference>
<reference evidence="5" key="1">
    <citation type="journal article" date="2019" name="Int. J. Syst. Evol. Microbiol.">
        <title>The Global Catalogue of Microorganisms (GCM) 10K type strain sequencing project: providing services to taxonomists for standard genome sequencing and annotation.</title>
        <authorList>
            <consortium name="The Broad Institute Genomics Platform"/>
            <consortium name="The Broad Institute Genome Sequencing Center for Infectious Disease"/>
            <person name="Wu L."/>
            <person name="Ma J."/>
        </authorList>
    </citation>
    <scope>NUCLEOTIDE SEQUENCE [LARGE SCALE GENOMIC DNA]</scope>
    <source>
        <strain evidence="5">TBRC 1826</strain>
    </source>
</reference>
<evidence type="ECO:0000259" key="3">
    <source>
        <dbReference type="Pfam" id="PF00724"/>
    </source>
</evidence>
<keyword evidence="5" id="KW-1185">Reference proteome</keyword>
<dbReference type="EMBL" id="JBHSBH010000013">
    <property type="protein sequence ID" value="MFC3998392.1"/>
    <property type="molecule type" value="Genomic_DNA"/>
</dbReference>
<dbReference type="SUPFAM" id="SSF51395">
    <property type="entry name" value="FMN-linked oxidoreductases"/>
    <property type="match status" value="1"/>
</dbReference>
<name>A0ABV8FQK6_9ACTN</name>
<dbReference type="Gene3D" id="3.20.20.70">
    <property type="entry name" value="Aldolase class I"/>
    <property type="match status" value="1"/>
</dbReference>
<gene>
    <name evidence="4" type="ORF">ACFOVU_20875</name>
</gene>
<dbReference type="Pfam" id="PF00724">
    <property type="entry name" value="Oxidored_FMN"/>
    <property type="match status" value="1"/>
</dbReference>
<dbReference type="InterPro" id="IPR051799">
    <property type="entry name" value="NADH_flavin_oxidoreductase"/>
</dbReference>
<keyword evidence="1" id="KW-0285">Flavoprotein</keyword>
<dbReference type="InterPro" id="IPR013785">
    <property type="entry name" value="Aldolase_TIM"/>
</dbReference>
<dbReference type="RefSeq" id="WP_378536197.1">
    <property type="nucleotide sequence ID" value="NZ_JBHSBH010000013.1"/>
</dbReference>
<evidence type="ECO:0000256" key="1">
    <source>
        <dbReference type="ARBA" id="ARBA00022630"/>
    </source>
</evidence>
<protein>
    <submittedName>
        <fullName evidence="4">2,4-dienoyl-CoA reductase</fullName>
    </submittedName>
</protein>
<evidence type="ECO:0000256" key="2">
    <source>
        <dbReference type="ARBA" id="ARBA00023002"/>
    </source>
</evidence>
<evidence type="ECO:0000313" key="4">
    <source>
        <dbReference type="EMBL" id="MFC3998392.1"/>
    </source>
</evidence>